<dbReference type="CDD" id="cd06602">
    <property type="entry name" value="GH31_MGAM_SI_GAA"/>
    <property type="match status" value="1"/>
</dbReference>
<dbReference type="Pfam" id="PF13802">
    <property type="entry name" value="Gal_mutarotas_2"/>
    <property type="match status" value="1"/>
</dbReference>
<dbReference type="InParanoid" id="A0A251VHZ1"/>
<evidence type="ECO:0000256" key="5">
    <source>
        <dbReference type="ARBA" id="ARBA00023295"/>
    </source>
</evidence>
<dbReference type="GO" id="GO:0030246">
    <property type="term" value="F:carbohydrate binding"/>
    <property type="evidence" value="ECO:0007669"/>
    <property type="project" value="InterPro"/>
</dbReference>
<accession>A0A251VHZ1</accession>
<dbReference type="Gene3D" id="3.20.20.80">
    <property type="entry name" value="Glycosidases"/>
    <property type="match status" value="1"/>
</dbReference>
<dbReference type="AlphaFoldDB" id="A0A251VHZ1"/>
<organism evidence="13 14">
    <name type="scientific">Helianthus annuus</name>
    <name type="common">Common sunflower</name>
    <dbReference type="NCBI Taxonomy" id="4232"/>
    <lineage>
        <taxon>Eukaryota</taxon>
        <taxon>Viridiplantae</taxon>
        <taxon>Streptophyta</taxon>
        <taxon>Embryophyta</taxon>
        <taxon>Tracheophyta</taxon>
        <taxon>Spermatophyta</taxon>
        <taxon>Magnoliopsida</taxon>
        <taxon>eudicotyledons</taxon>
        <taxon>Gunneridae</taxon>
        <taxon>Pentapetalae</taxon>
        <taxon>asterids</taxon>
        <taxon>campanulids</taxon>
        <taxon>Asterales</taxon>
        <taxon>Asteraceae</taxon>
        <taxon>Asteroideae</taxon>
        <taxon>Heliantheae alliance</taxon>
        <taxon>Heliantheae</taxon>
        <taxon>Helianthus</taxon>
    </lineage>
</organism>
<proteinExistence type="inferred from homology"/>
<dbReference type="InterPro" id="IPR013780">
    <property type="entry name" value="Glyco_hydro_b"/>
</dbReference>
<evidence type="ECO:0000256" key="1">
    <source>
        <dbReference type="ARBA" id="ARBA00007806"/>
    </source>
</evidence>
<keyword evidence="14" id="KW-1185">Reference proteome</keyword>
<reference evidence="12" key="3">
    <citation type="submission" date="2020-06" db="EMBL/GenBank/DDBJ databases">
        <title>Helianthus annuus Genome sequencing and assembly Release 2.</title>
        <authorList>
            <person name="Gouzy J."/>
            <person name="Langlade N."/>
            <person name="Munos S."/>
        </authorList>
    </citation>
    <scope>NUCLEOTIDE SEQUENCE</scope>
    <source>
        <tissue evidence="12">Leaves</tissue>
    </source>
</reference>
<dbReference type="OrthoDB" id="5839090at2759"/>
<evidence type="ECO:0000256" key="2">
    <source>
        <dbReference type="ARBA" id="ARBA00022729"/>
    </source>
</evidence>
<evidence type="ECO:0000259" key="10">
    <source>
        <dbReference type="Pfam" id="PF13802"/>
    </source>
</evidence>
<feature type="domain" description="Glycoside hydrolase family 31 TIM barrel" evidence="9">
    <location>
        <begin position="293"/>
        <end position="642"/>
    </location>
</feature>
<dbReference type="SUPFAM" id="SSF74650">
    <property type="entry name" value="Galactose mutarotase-like"/>
    <property type="match status" value="1"/>
</dbReference>
<evidence type="ECO:0000259" key="9">
    <source>
        <dbReference type="Pfam" id="PF01055"/>
    </source>
</evidence>
<keyword evidence="3 7" id="KW-0378">Hydrolase</keyword>
<dbReference type="GO" id="GO:0004553">
    <property type="term" value="F:hydrolase activity, hydrolyzing O-glycosyl compounds"/>
    <property type="evidence" value="ECO:0000318"/>
    <property type="project" value="GO_Central"/>
</dbReference>
<feature type="domain" description="Glycoside hydrolase family 31 N-terminal" evidence="10">
    <location>
        <begin position="79"/>
        <end position="248"/>
    </location>
</feature>
<dbReference type="STRING" id="4232.A0A251VHZ1"/>
<evidence type="ECO:0000256" key="7">
    <source>
        <dbReference type="RuleBase" id="RU361185"/>
    </source>
</evidence>
<dbReference type="PANTHER" id="PTHR22762">
    <property type="entry name" value="ALPHA-GLUCOSIDASE"/>
    <property type="match status" value="1"/>
</dbReference>
<dbReference type="InterPro" id="IPR025887">
    <property type="entry name" value="Glyco_hydro_31_N_dom"/>
</dbReference>
<reference evidence="12 14" key="1">
    <citation type="journal article" date="2017" name="Nature">
        <title>The sunflower genome provides insights into oil metabolism, flowering and Asterid evolution.</title>
        <authorList>
            <person name="Badouin H."/>
            <person name="Gouzy J."/>
            <person name="Grassa C.J."/>
            <person name="Murat F."/>
            <person name="Staton S.E."/>
            <person name="Cottret L."/>
            <person name="Lelandais-Briere C."/>
            <person name="Owens G.L."/>
            <person name="Carrere S."/>
            <person name="Mayjonade B."/>
            <person name="Legrand L."/>
            <person name="Gill N."/>
            <person name="Kane N.C."/>
            <person name="Bowers J.E."/>
            <person name="Hubner S."/>
            <person name="Bellec A."/>
            <person name="Berard A."/>
            <person name="Berges H."/>
            <person name="Blanchet N."/>
            <person name="Boniface M.C."/>
            <person name="Brunel D."/>
            <person name="Catrice O."/>
            <person name="Chaidir N."/>
            <person name="Claudel C."/>
            <person name="Donnadieu C."/>
            <person name="Faraut T."/>
            <person name="Fievet G."/>
            <person name="Helmstetter N."/>
            <person name="King M."/>
            <person name="Knapp S.J."/>
            <person name="Lai Z."/>
            <person name="Le Paslier M.C."/>
            <person name="Lippi Y."/>
            <person name="Lorenzon L."/>
            <person name="Mandel J.R."/>
            <person name="Marage G."/>
            <person name="Marchand G."/>
            <person name="Marquand E."/>
            <person name="Bret-Mestries E."/>
            <person name="Morien E."/>
            <person name="Nambeesan S."/>
            <person name="Nguyen T."/>
            <person name="Pegot-Espagnet P."/>
            <person name="Pouilly N."/>
            <person name="Raftis F."/>
            <person name="Sallet E."/>
            <person name="Schiex T."/>
            <person name="Thomas J."/>
            <person name="Vandecasteele C."/>
            <person name="Vares D."/>
            <person name="Vear F."/>
            <person name="Vautrin S."/>
            <person name="Crespi M."/>
            <person name="Mangin B."/>
            <person name="Burke J.M."/>
            <person name="Salse J."/>
            <person name="Munos S."/>
            <person name="Vincourt P."/>
            <person name="Rieseberg L.H."/>
            <person name="Langlade N.B."/>
        </authorList>
    </citation>
    <scope>NUCLEOTIDE SEQUENCE [LARGE SCALE GENOMIC DNA]</scope>
    <source>
        <strain evidence="14">cv. SF193</strain>
        <tissue evidence="12">Leaves</tissue>
    </source>
</reference>
<evidence type="ECO:0000256" key="4">
    <source>
        <dbReference type="ARBA" id="ARBA00023180"/>
    </source>
</evidence>
<evidence type="ECO:0000256" key="6">
    <source>
        <dbReference type="ARBA" id="ARBA00041343"/>
    </source>
</evidence>
<dbReference type="OMA" id="FNYPNDP"/>
<reference evidence="13" key="2">
    <citation type="submission" date="2017-02" db="EMBL/GenBank/DDBJ databases">
        <title>Sunflower complete genome.</title>
        <authorList>
            <person name="Langlade N."/>
            <person name="Munos S."/>
        </authorList>
    </citation>
    <scope>NUCLEOTIDE SEQUENCE [LARGE SCALE GENOMIC DNA]</scope>
    <source>
        <tissue evidence="13">Leaves</tissue>
    </source>
</reference>
<dbReference type="SUPFAM" id="SSF51445">
    <property type="entry name" value="(Trans)glycosidases"/>
    <property type="match status" value="1"/>
</dbReference>
<comment type="similarity">
    <text evidence="1 7">Belongs to the glycosyl hydrolase 31 family.</text>
</comment>
<evidence type="ECO:0000256" key="3">
    <source>
        <dbReference type="ARBA" id="ARBA00022801"/>
    </source>
</evidence>
<evidence type="ECO:0000313" key="14">
    <source>
        <dbReference type="Proteomes" id="UP000215914"/>
    </source>
</evidence>
<dbReference type="InterPro" id="IPR011013">
    <property type="entry name" value="Gal_mutarotase_sf_dom"/>
</dbReference>
<dbReference type="InterPro" id="IPR048395">
    <property type="entry name" value="Glyco_hydro_31_C"/>
</dbReference>
<feature type="domain" description="Glycosyl hydrolase family 31 C-terminal" evidence="11">
    <location>
        <begin position="650"/>
        <end position="739"/>
    </location>
</feature>
<dbReference type="CDD" id="cd14752">
    <property type="entry name" value="GH31_N"/>
    <property type="match status" value="1"/>
</dbReference>
<keyword evidence="2 8" id="KW-0732">Signal</keyword>
<dbReference type="EMBL" id="CM007891">
    <property type="protein sequence ID" value="OTG35180.1"/>
    <property type="molecule type" value="Genomic_DNA"/>
</dbReference>
<dbReference type="Gramene" id="mRNA:HanXRQr2_Chr09g0393931">
    <property type="protein sequence ID" value="mRNA:HanXRQr2_Chr09g0393931"/>
    <property type="gene ID" value="HanXRQr2_Chr09g0393931"/>
</dbReference>
<protein>
    <recommendedName>
        <fullName evidence="6">Maltase</fullName>
    </recommendedName>
</protein>
<dbReference type="PROSITE" id="PS00129">
    <property type="entry name" value="GLYCOSYL_HYDROL_F31_1"/>
    <property type="match status" value="1"/>
</dbReference>
<evidence type="ECO:0000313" key="12">
    <source>
        <dbReference type="EMBL" id="KAF5791368.1"/>
    </source>
</evidence>
<dbReference type="GO" id="GO:0004558">
    <property type="term" value="F:alpha-1,4-glucosidase activity"/>
    <property type="evidence" value="ECO:0007669"/>
    <property type="project" value="UniProtKB-EC"/>
</dbReference>
<feature type="signal peptide" evidence="8">
    <location>
        <begin position="1"/>
        <end position="28"/>
    </location>
</feature>
<keyword evidence="5 7" id="KW-0326">Glycosidase</keyword>
<dbReference type="Pfam" id="PF21365">
    <property type="entry name" value="Glyco_hydro_31_3rd"/>
    <property type="match status" value="1"/>
</dbReference>
<keyword evidence="4" id="KW-0325">Glycoprotein</keyword>
<dbReference type="Gene3D" id="2.60.40.1180">
    <property type="entry name" value="Golgi alpha-mannosidase II"/>
    <property type="match status" value="2"/>
</dbReference>
<dbReference type="InterPro" id="IPR000322">
    <property type="entry name" value="Glyco_hydro_31_TIM"/>
</dbReference>
<dbReference type="InterPro" id="IPR030458">
    <property type="entry name" value="Glyco_hydro_31_AS"/>
</dbReference>
<dbReference type="InterPro" id="IPR017853">
    <property type="entry name" value="GH"/>
</dbReference>
<evidence type="ECO:0000259" key="11">
    <source>
        <dbReference type="Pfam" id="PF21365"/>
    </source>
</evidence>
<dbReference type="PANTHER" id="PTHR22762:SF133">
    <property type="entry name" value="P-TYPE DOMAIN-CONTAINING PROTEIN"/>
    <property type="match status" value="1"/>
</dbReference>
<evidence type="ECO:0000256" key="8">
    <source>
        <dbReference type="SAM" id="SignalP"/>
    </source>
</evidence>
<dbReference type="Proteomes" id="UP000215914">
    <property type="component" value="Chromosome 2"/>
</dbReference>
<dbReference type="EMBL" id="MNCJ02000324">
    <property type="protein sequence ID" value="KAF5791368.1"/>
    <property type="molecule type" value="Genomic_DNA"/>
</dbReference>
<evidence type="ECO:0000313" key="13">
    <source>
        <dbReference type="EMBL" id="OTG35180.1"/>
    </source>
</evidence>
<dbReference type="Gene3D" id="2.60.40.1760">
    <property type="entry name" value="glycosyl hydrolase (family 31)"/>
    <property type="match status" value="1"/>
</dbReference>
<feature type="chain" id="PRO_5012468163" description="Maltase" evidence="8">
    <location>
        <begin position="29"/>
        <end position="885"/>
    </location>
</feature>
<dbReference type="SUPFAM" id="SSF51011">
    <property type="entry name" value="Glycosyl hydrolase domain"/>
    <property type="match status" value="1"/>
</dbReference>
<dbReference type="Pfam" id="PF01055">
    <property type="entry name" value="Glyco_hydro_31_2nd"/>
    <property type="match status" value="1"/>
</dbReference>
<dbReference type="FunFam" id="3.20.20.80:FF:000016">
    <property type="entry name" value="Maltase-glucoamylase, intestinal"/>
    <property type="match status" value="1"/>
</dbReference>
<gene>
    <name evidence="13" type="ORF">HannXRQ_Chr02g0054001</name>
    <name evidence="12" type="ORF">HanXRQr2_Chr09g0393931</name>
</gene>
<name>A0A251VHZ1_HELAN</name>
<sequence length="885" mass="99164">MTPFETVASIAVVVLMLLFSIDWTDVDKQPEPVGYGYSLRSIAFGTNLLVADLQLNKKSSVFGPDIDQLRLFASFETGDRLRIRITDANHQRWEIPTNVLSRQSQPYTLPQQSHHTTPANLFFSDPNSDLILTLHNTTQFGFTVARRSTGDILFDTSNTVLVFKDQYLELTSSLPPYRSSIYGIGERTRRSFKLTHNQTLTVWNLDIRSEIPDVNLYGSHPYYMDVRSPDSDGKVVAGTAHGVLLLNSNGMDVVYSGDSITYKVIGGVFDFYFFAGPTPELVMDQYTHFIGRPAPMPYWSFGFHQSRYGYKDVQDLEGVVAGYAKSNIPLEVIWTDIEYMDAYKDFTLDPINFPLSKMSSFVQNLHQKGQKYVPILDPGIYVDTTYETYIRGLQADIYIKRDGKPYLGEVWPGIVNFPDFLNPQGADFWGDEIERFHDLLPFDGIWLDMNEAANFISSPPISSSKLDNPPYKINNAGVQMHINNNTVPASSIHYGNITAYDAHNLYGFMQAKATKNALIKITGKRPFILSRSTFVGSGMYTAHWTGDNAATWDDLAYSIPSILNFGLFGIPMVGADICGFARDATEELCQRWIQLGAFYPFARDHTEKSTARQELYLWDSVAATSRKVLGLRYQMLPYLYTLMYYAHSKGTPIARPMFFSFPQDTNTYDISTQFLLGKGVLVSPVLTPKTVTIDAYFPSGNWFDLFDYSNVVSVGSGAHVRLDAPADHINVHIREGNILVLQNKALTTKAARVTPFHLLVVVSCSENSTGEVFLDDGEDMEFGEVGGKWTFVRFSSHVVGNKATLRSVVQNDDFAISQKWRVEKVTFIGLEDTSSKTGFAQWTSARGEIHDGRVKVGGGGGFGMAEISDLSILIGDEFELKLDLH</sequence>
<dbReference type="FunCoup" id="A0A251VHZ1">
    <property type="interactions" value="3979"/>
</dbReference>
<dbReference type="GO" id="GO:0005975">
    <property type="term" value="P:carbohydrate metabolic process"/>
    <property type="evidence" value="ECO:0007669"/>
    <property type="project" value="InterPro"/>
</dbReference>
<dbReference type="FunFam" id="2.60.40.1180:FF:000044">
    <property type="entry name" value="Alpha-glucosidase 1"/>
    <property type="match status" value="1"/>
</dbReference>